<feature type="transmembrane region" description="Helical" evidence="1">
    <location>
        <begin position="54"/>
        <end position="76"/>
    </location>
</feature>
<reference evidence="3" key="2">
    <citation type="submission" date="2020-08" db="EMBL/GenBank/DDBJ databases">
        <title>Plant Genome Project.</title>
        <authorList>
            <person name="Zhang R.-G."/>
        </authorList>
    </citation>
    <scope>NUCLEOTIDE SEQUENCE</scope>
    <source>
        <strain evidence="3">Huo1</strain>
        <tissue evidence="3">Leaf</tissue>
    </source>
</reference>
<gene>
    <name evidence="3" type="ORF">SASPL_140723</name>
</gene>
<dbReference type="InterPro" id="IPR032816">
    <property type="entry name" value="VTT_dom"/>
</dbReference>
<dbReference type="PANTHER" id="PTHR46431:SF7">
    <property type="entry name" value="SNARE ASSOCIATED GOLGI PROTEIN FAMILY"/>
    <property type="match status" value="1"/>
</dbReference>
<keyword evidence="4" id="KW-1185">Reference proteome</keyword>
<dbReference type="PANTHER" id="PTHR46431">
    <property type="entry name" value="EXPRESSED PROTEIN"/>
    <property type="match status" value="1"/>
</dbReference>
<dbReference type="Proteomes" id="UP000298416">
    <property type="component" value="Unassembled WGS sequence"/>
</dbReference>
<reference evidence="3" key="1">
    <citation type="submission" date="2018-01" db="EMBL/GenBank/DDBJ databases">
        <authorList>
            <person name="Mao J.F."/>
        </authorList>
    </citation>
    <scope>NUCLEOTIDE SEQUENCE</scope>
    <source>
        <strain evidence="3">Huo1</strain>
        <tissue evidence="3">Leaf</tissue>
    </source>
</reference>
<dbReference type="AlphaFoldDB" id="A0A8X8WQH8"/>
<keyword evidence="1" id="KW-1133">Transmembrane helix</keyword>
<accession>A0A8X8WQH8</accession>
<feature type="transmembrane region" description="Helical" evidence="1">
    <location>
        <begin position="128"/>
        <end position="154"/>
    </location>
</feature>
<proteinExistence type="predicted"/>
<organism evidence="3">
    <name type="scientific">Salvia splendens</name>
    <name type="common">Scarlet sage</name>
    <dbReference type="NCBI Taxonomy" id="180675"/>
    <lineage>
        <taxon>Eukaryota</taxon>
        <taxon>Viridiplantae</taxon>
        <taxon>Streptophyta</taxon>
        <taxon>Embryophyta</taxon>
        <taxon>Tracheophyta</taxon>
        <taxon>Spermatophyta</taxon>
        <taxon>Magnoliopsida</taxon>
        <taxon>eudicotyledons</taxon>
        <taxon>Gunneridae</taxon>
        <taxon>Pentapetalae</taxon>
        <taxon>asterids</taxon>
        <taxon>lamiids</taxon>
        <taxon>Lamiales</taxon>
        <taxon>Lamiaceae</taxon>
        <taxon>Nepetoideae</taxon>
        <taxon>Mentheae</taxon>
        <taxon>Salviinae</taxon>
        <taxon>Salvia</taxon>
        <taxon>Salvia subgen. Calosphace</taxon>
        <taxon>core Calosphace</taxon>
    </lineage>
</organism>
<evidence type="ECO:0000259" key="2">
    <source>
        <dbReference type="Pfam" id="PF09335"/>
    </source>
</evidence>
<sequence>MTYNNAGHGDLRMDVDYVKLAVGVGGGAQCLNEASPSCGGGGQWWSWLWWWAKLLLVALFIGILLAVFLKWIGPFVMEKEIIPLINWERESFSTKQLGFLIFCSLAIFPSILLPSSPSMWLAGMTFGYGYGFLLVVGGVIFGVSLPYFIGSLFYHKIQVWLERYPKRASVIRLTGEGSLFNQFRAVALIRISPFPYIIYNYCAVATDVKFGPYFFGTLVGMVPEIFLTLYTLVLSLLLPLFVYLQCAVNDIWDVPSCLQRCIFDVLYTLNYGGIIIQTIADAADDRQTMSGPQILLNIAGFSITVAATVLVTLYAKRRLKELQMEEVLVLHPIFVFAVLNIIISFTIMKCEKECAQYFYEIMAFHGLVYDEEDEETIGEQRSNIDSDDDCAESDTSVGYDVAIEESADDEKGDGDENVESRIEEFIAETIKRWRKELQLIRWRNVFCNQK</sequence>
<evidence type="ECO:0000256" key="1">
    <source>
        <dbReference type="SAM" id="Phobius"/>
    </source>
</evidence>
<dbReference type="EMBL" id="PNBA02000015">
    <property type="protein sequence ID" value="KAG6399247.1"/>
    <property type="molecule type" value="Genomic_DNA"/>
</dbReference>
<evidence type="ECO:0000313" key="3">
    <source>
        <dbReference type="EMBL" id="KAG6399247.1"/>
    </source>
</evidence>
<protein>
    <recommendedName>
        <fullName evidence="2">VTT domain-containing protein</fullName>
    </recommendedName>
</protein>
<comment type="caution">
    <text evidence="3">The sequence shown here is derived from an EMBL/GenBank/DDBJ whole genome shotgun (WGS) entry which is preliminary data.</text>
</comment>
<feature type="transmembrane region" description="Helical" evidence="1">
    <location>
        <begin position="97"/>
        <end position="116"/>
    </location>
</feature>
<keyword evidence="1" id="KW-0472">Membrane</keyword>
<feature type="transmembrane region" description="Helical" evidence="1">
    <location>
        <begin position="327"/>
        <end position="348"/>
    </location>
</feature>
<feature type="transmembrane region" description="Helical" evidence="1">
    <location>
        <begin position="225"/>
        <end position="244"/>
    </location>
</feature>
<keyword evidence="1" id="KW-0812">Transmembrane</keyword>
<feature type="domain" description="VTT" evidence="2">
    <location>
        <begin position="113"/>
        <end position="231"/>
    </location>
</feature>
<dbReference type="Pfam" id="PF09335">
    <property type="entry name" value="VTT_dom"/>
    <property type="match status" value="1"/>
</dbReference>
<evidence type="ECO:0000313" key="4">
    <source>
        <dbReference type="Proteomes" id="UP000298416"/>
    </source>
</evidence>
<feature type="transmembrane region" description="Helical" evidence="1">
    <location>
        <begin position="294"/>
        <end position="315"/>
    </location>
</feature>
<name>A0A8X8WQH8_SALSN</name>